<dbReference type="CDD" id="cd00082">
    <property type="entry name" value="HisKA"/>
    <property type="match status" value="1"/>
</dbReference>
<feature type="transmembrane region" description="Helical" evidence="3">
    <location>
        <begin position="240"/>
        <end position="263"/>
    </location>
</feature>
<organism evidence="6 7">
    <name type="scientific">Thalassospira profundimaris</name>
    <dbReference type="NCBI Taxonomy" id="502049"/>
    <lineage>
        <taxon>Bacteria</taxon>
        <taxon>Pseudomonadati</taxon>
        <taxon>Pseudomonadota</taxon>
        <taxon>Alphaproteobacteria</taxon>
        <taxon>Rhodospirillales</taxon>
        <taxon>Thalassospiraceae</taxon>
        <taxon>Thalassospira</taxon>
    </lineage>
</organism>
<feature type="domain" description="Histidine kinase" evidence="5">
    <location>
        <begin position="447"/>
        <end position="660"/>
    </location>
</feature>
<evidence type="ECO:0000256" key="4">
    <source>
        <dbReference type="SAM" id="SignalP"/>
    </source>
</evidence>
<dbReference type="SUPFAM" id="SSF47384">
    <property type="entry name" value="Homodimeric domain of signal transducing histidine kinase"/>
    <property type="match status" value="1"/>
</dbReference>
<evidence type="ECO:0000313" key="6">
    <source>
        <dbReference type="EMBL" id="RCK37117.1"/>
    </source>
</evidence>
<dbReference type="Gene3D" id="1.10.287.130">
    <property type="match status" value="1"/>
</dbReference>
<dbReference type="Gene3D" id="3.30.565.10">
    <property type="entry name" value="Histidine kinase-like ATPase, C-terminal domain"/>
    <property type="match status" value="1"/>
</dbReference>
<comment type="catalytic activity">
    <reaction evidence="1">
        <text>ATP + protein L-histidine = ADP + protein N-phospho-L-histidine.</text>
        <dbReference type="EC" id="2.7.13.3"/>
    </reaction>
</comment>
<dbReference type="Proteomes" id="UP000253226">
    <property type="component" value="Unassembled WGS sequence"/>
</dbReference>
<name>A0A367W6W1_9PROT</name>
<gene>
    <name evidence="6" type="ORF">TH19_11245</name>
</gene>
<evidence type="ECO:0000256" key="1">
    <source>
        <dbReference type="ARBA" id="ARBA00000085"/>
    </source>
</evidence>
<keyword evidence="3" id="KW-0812">Transmembrane</keyword>
<dbReference type="Pfam" id="PF00512">
    <property type="entry name" value="HisKA"/>
    <property type="match status" value="1"/>
</dbReference>
<feature type="transmembrane region" description="Helical" evidence="3">
    <location>
        <begin position="363"/>
        <end position="383"/>
    </location>
</feature>
<dbReference type="EC" id="2.7.13.3" evidence="2"/>
<feature type="transmembrane region" description="Helical" evidence="3">
    <location>
        <begin position="395"/>
        <end position="415"/>
    </location>
</feature>
<evidence type="ECO:0000256" key="3">
    <source>
        <dbReference type="SAM" id="Phobius"/>
    </source>
</evidence>
<feature type="transmembrane region" description="Helical" evidence="3">
    <location>
        <begin position="275"/>
        <end position="293"/>
    </location>
</feature>
<dbReference type="Pfam" id="PF02518">
    <property type="entry name" value="HATPase_c"/>
    <property type="match status" value="1"/>
</dbReference>
<dbReference type="InterPro" id="IPR005467">
    <property type="entry name" value="His_kinase_dom"/>
</dbReference>
<dbReference type="InterPro" id="IPR003594">
    <property type="entry name" value="HATPase_dom"/>
</dbReference>
<proteinExistence type="predicted"/>
<dbReference type="PROSITE" id="PS50109">
    <property type="entry name" value="HIS_KIN"/>
    <property type="match status" value="1"/>
</dbReference>
<sequence length="666" mass="74780">MIGQSVSFPRMSSFRTQVAMITALLIAFIASVLCPPAQADEETTQVPKILELSSFLPAPIDVTQHLRWFVDRSHGLTFDDIANLPGDAFIKDKAIPSFGYSRDVIWYRLDMTVFDKLTTHPLVEFNPTYLNFIDVAIFADGTRKPIWQSHLGDHVPASQRPFAGTTHVTDLPSLEAGNYRMYIRVQSNSTSFIQVKFWPPTDLITSLTFRNVATNVFFGLIITLGLAYLTLGSIAHDRIVVLYGVWVISVGSVIAIVNGVVLSDIKPETPWLNDFLLGNINIISHATTAYLWLHIADVRKRHPLMFKICCGYVALILVFMGGATNNLYTIFGTYLVPSHSLFMALMCAYLLRLLIDDLRNLQLWAYLTFLVIPTGPAILLQLSHTGLIDITPLRLGLHQFTTLFHIVGMGVLMGFRLARMDRERISISLKAKETTTLVEEQRNLISMLSHEFRTPLAVIQRSAEMLMLRLRESNGDVQDRLQRIQLQAQKLARLVDIFLSKDGMDDQAFSLAREVVQLKPFMDEFVAHTSRDDAEILVTGNVPETLESYIDPTLIGLAITNLIETARRFAHGEPIQIKLHHQSQWLAEIAIPCSGPELDDEEIRLIGNALFRHDVETQSMRSALGLHISQRIVDAHGGSIKLRDHGMTGIELCLLLPCEESTVEKD</sequence>
<dbReference type="GO" id="GO:0005886">
    <property type="term" value="C:plasma membrane"/>
    <property type="evidence" value="ECO:0007669"/>
    <property type="project" value="TreeGrafter"/>
</dbReference>
<protein>
    <recommendedName>
        <fullName evidence="2">histidine kinase</fullName>
        <ecNumber evidence="2">2.7.13.3</ecNumber>
    </recommendedName>
</protein>
<keyword evidence="3" id="KW-1133">Transmembrane helix</keyword>
<dbReference type="RefSeq" id="WP_114102374.1">
    <property type="nucleotide sequence ID" value="NZ_JPWF01000006.1"/>
</dbReference>
<evidence type="ECO:0000256" key="2">
    <source>
        <dbReference type="ARBA" id="ARBA00012438"/>
    </source>
</evidence>
<dbReference type="InterPro" id="IPR036890">
    <property type="entry name" value="HATPase_C_sf"/>
</dbReference>
<dbReference type="SUPFAM" id="SSF55874">
    <property type="entry name" value="ATPase domain of HSP90 chaperone/DNA topoisomerase II/histidine kinase"/>
    <property type="match status" value="1"/>
</dbReference>
<feature type="transmembrane region" description="Helical" evidence="3">
    <location>
        <begin position="305"/>
        <end position="324"/>
    </location>
</feature>
<dbReference type="PANTHER" id="PTHR45569">
    <property type="entry name" value="SENSOR PROTEIN KDPD"/>
    <property type="match status" value="1"/>
</dbReference>
<dbReference type="EMBL" id="JPWF01000006">
    <property type="protein sequence ID" value="RCK37117.1"/>
    <property type="molecule type" value="Genomic_DNA"/>
</dbReference>
<dbReference type="Gene3D" id="2.60.40.2380">
    <property type="match status" value="1"/>
</dbReference>
<keyword evidence="3" id="KW-0472">Membrane</keyword>
<feature type="signal peptide" evidence="4">
    <location>
        <begin position="1"/>
        <end position="39"/>
    </location>
</feature>
<dbReference type="Pfam" id="PF07696">
    <property type="entry name" value="7TMR-DISMED2"/>
    <property type="match status" value="1"/>
</dbReference>
<feature type="chain" id="PRO_5016919177" description="histidine kinase" evidence="4">
    <location>
        <begin position="40"/>
        <end position="666"/>
    </location>
</feature>
<dbReference type="PANTHER" id="PTHR45569:SF1">
    <property type="entry name" value="SENSOR PROTEIN KDPD"/>
    <property type="match status" value="1"/>
</dbReference>
<dbReference type="AlphaFoldDB" id="A0A367W6W1"/>
<comment type="caution">
    <text evidence="6">The sequence shown here is derived from an EMBL/GenBank/DDBJ whole genome shotgun (WGS) entry which is preliminary data.</text>
</comment>
<dbReference type="SMART" id="SM00388">
    <property type="entry name" value="HisKA"/>
    <property type="match status" value="1"/>
</dbReference>
<evidence type="ECO:0000313" key="7">
    <source>
        <dbReference type="Proteomes" id="UP000253226"/>
    </source>
</evidence>
<dbReference type="InterPro" id="IPR052023">
    <property type="entry name" value="Histidine_kinase_KdpD"/>
</dbReference>
<evidence type="ECO:0000259" key="5">
    <source>
        <dbReference type="PROSITE" id="PS50109"/>
    </source>
</evidence>
<dbReference type="OrthoDB" id="9806130at2"/>
<feature type="transmembrane region" description="Helical" evidence="3">
    <location>
        <begin position="212"/>
        <end position="231"/>
    </location>
</feature>
<dbReference type="GO" id="GO:0000155">
    <property type="term" value="F:phosphorelay sensor kinase activity"/>
    <property type="evidence" value="ECO:0007669"/>
    <property type="project" value="InterPro"/>
</dbReference>
<accession>A0A367W6W1</accession>
<keyword evidence="4" id="KW-0732">Signal</keyword>
<dbReference type="InterPro" id="IPR036097">
    <property type="entry name" value="HisK_dim/P_sf"/>
</dbReference>
<dbReference type="SMART" id="SM00387">
    <property type="entry name" value="HATPase_c"/>
    <property type="match status" value="1"/>
</dbReference>
<reference evidence="6 7" key="1">
    <citation type="submission" date="2014-07" db="EMBL/GenBank/DDBJ databases">
        <title>Draft genome sequence of Thalassospira profundimaris 35.</title>
        <authorList>
            <person name="Lai Q."/>
            <person name="Shao Z."/>
        </authorList>
    </citation>
    <scope>NUCLEOTIDE SEQUENCE [LARGE SCALE GENOMIC DNA]</scope>
    <source>
        <strain evidence="6 7">35</strain>
    </source>
</reference>
<dbReference type="InterPro" id="IPR003661">
    <property type="entry name" value="HisK_dim/P_dom"/>
</dbReference>
<feature type="transmembrane region" description="Helical" evidence="3">
    <location>
        <begin position="330"/>
        <end position="351"/>
    </location>
</feature>
<dbReference type="InterPro" id="IPR011622">
    <property type="entry name" value="7TMR_DISM_rcpt_extracell_dom2"/>
</dbReference>